<sequence length="193" mass="20347">MAESDGRSEKEKMLAGELYRATGPEIAADLLRAERLFRVYNATGPADAEQRSAILAELLGAVGEDVVLRPPFYCDYGYNIRLGNGVFANFGCVFLDVATIAVDAGAQIGSYVQLLTADHPRDPVLRRQGLECGKPICIGSNVWIGSGAIILPGVTVGDDAIIGAGSVVTRDVPACATVMGNPARPRRTSEPGL</sequence>
<comment type="caution">
    <text evidence="8">The sequence shown here is derived from an EMBL/GenBank/DDBJ whole genome shotgun (WGS) entry which is preliminary data.</text>
</comment>
<dbReference type="AlphaFoldDB" id="A0A7M3MGF6"/>
<dbReference type="InterPro" id="IPR001451">
    <property type="entry name" value="Hexapep"/>
</dbReference>
<dbReference type="GO" id="GO:0016407">
    <property type="term" value="F:acetyltransferase activity"/>
    <property type="evidence" value="ECO:0007669"/>
    <property type="project" value="InterPro"/>
</dbReference>
<comment type="similarity">
    <text evidence="1">Belongs to the transferase hexapeptide repeat family.</text>
</comment>
<keyword evidence="4" id="KW-0012">Acyltransferase</keyword>
<evidence type="ECO:0000313" key="8">
    <source>
        <dbReference type="EMBL" id="TVM18404.1"/>
    </source>
</evidence>
<gene>
    <name evidence="8" type="ORF">DPQ33_06555</name>
</gene>
<dbReference type="CDD" id="cd03357">
    <property type="entry name" value="LbH_MAT_GAT"/>
    <property type="match status" value="1"/>
</dbReference>
<dbReference type="EMBL" id="QMIE01000004">
    <property type="protein sequence ID" value="TVM18404.1"/>
    <property type="molecule type" value="Genomic_DNA"/>
</dbReference>
<dbReference type="Pfam" id="PF12464">
    <property type="entry name" value="Mac"/>
    <property type="match status" value="1"/>
</dbReference>
<keyword evidence="2 8" id="KW-0808">Transferase</keyword>
<dbReference type="InterPro" id="IPR011004">
    <property type="entry name" value="Trimer_LpxA-like_sf"/>
</dbReference>
<organism evidence="8 9">
    <name type="scientific">Oceanidesulfovibrio indonesiensis</name>
    <dbReference type="NCBI Taxonomy" id="54767"/>
    <lineage>
        <taxon>Bacteria</taxon>
        <taxon>Pseudomonadati</taxon>
        <taxon>Thermodesulfobacteriota</taxon>
        <taxon>Desulfovibrionia</taxon>
        <taxon>Desulfovibrionales</taxon>
        <taxon>Desulfovibrionaceae</taxon>
        <taxon>Oceanidesulfovibrio</taxon>
    </lineage>
</organism>
<name>A0A7M3MGF6_9BACT</name>
<evidence type="ECO:0000256" key="6">
    <source>
        <dbReference type="ARBA" id="ARBA00067695"/>
    </source>
</evidence>
<proteinExistence type="inferred from homology"/>
<feature type="domain" description="Maltose/galactoside acetyltransferase" evidence="7">
    <location>
        <begin position="10"/>
        <end position="64"/>
    </location>
</feature>
<evidence type="ECO:0000256" key="1">
    <source>
        <dbReference type="ARBA" id="ARBA00007274"/>
    </source>
</evidence>
<keyword evidence="3" id="KW-0677">Repeat</keyword>
<evidence type="ECO:0000313" key="9">
    <source>
        <dbReference type="Proteomes" id="UP000448292"/>
    </source>
</evidence>
<evidence type="ECO:0000259" key="7">
    <source>
        <dbReference type="SMART" id="SM01266"/>
    </source>
</evidence>
<dbReference type="PROSITE" id="PS00101">
    <property type="entry name" value="HEXAPEP_TRANSFERASES"/>
    <property type="match status" value="1"/>
</dbReference>
<dbReference type="InterPro" id="IPR018357">
    <property type="entry name" value="Hexapep_transf_CS"/>
</dbReference>
<dbReference type="FunFam" id="2.160.10.10:FF:000025">
    <property type="entry name" value="Hexapeptide-repeat containing-acetyltransferase"/>
    <property type="match status" value="1"/>
</dbReference>
<evidence type="ECO:0000256" key="4">
    <source>
        <dbReference type="ARBA" id="ARBA00023315"/>
    </source>
</evidence>
<dbReference type="GO" id="GO:0008374">
    <property type="term" value="F:O-acyltransferase activity"/>
    <property type="evidence" value="ECO:0007669"/>
    <property type="project" value="TreeGrafter"/>
</dbReference>
<dbReference type="GO" id="GO:0005829">
    <property type="term" value="C:cytosol"/>
    <property type="evidence" value="ECO:0007669"/>
    <property type="project" value="TreeGrafter"/>
</dbReference>
<protein>
    <recommendedName>
        <fullName evidence="6">Nodulation protein L</fullName>
    </recommendedName>
</protein>
<accession>A0A7M3MGF6</accession>
<dbReference type="PANTHER" id="PTHR23416:SF23">
    <property type="entry name" value="ACETYLTRANSFERASE C18B11.09C-RELATED"/>
    <property type="match status" value="1"/>
</dbReference>
<dbReference type="PANTHER" id="PTHR23416">
    <property type="entry name" value="SIALIC ACID SYNTHASE-RELATED"/>
    <property type="match status" value="1"/>
</dbReference>
<dbReference type="Gene3D" id="2.160.10.10">
    <property type="entry name" value="Hexapeptide repeat proteins"/>
    <property type="match status" value="1"/>
</dbReference>
<dbReference type="InterPro" id="IPR024688">
    <property type="entry name" value="Mac_dom"/>
</dbReference>
<reference evidence="8 9" key="1">
    <citation type="submission" date="2018-06" db="EMBL/GenBank/DDBJ databases">
        <title>Complete genome of Desulfovibrio indonesiensis P37SLT.</title>
        <authorList>
            <person name="Crispim J.S."/>
            <person name="Vidigal P.M.P."/>
            <person name="Silva L.C.F."/>
            <person name="Laguardia C.N."/>
            <person name="Araujo L.C."/>
            <person name="Dias R.S."/>
            <person name="Sousa M.P."/>
            <person name="Paula S.O."/>
            <person name="Silva C."/>
        </authorList>
    </citation>
    <scope>NUCLEOTIDE SEQUENCE [LARGE SCALE GENOMIC DNA]</scope>
    <source>
        <strain evidence="8 9">P37SLT</strain>
    </source>
</reference>
<evidence type="ECO:0000256" key="2">
    <source>
        <dbReference type="ARBA" id="ARBA00022679"/>
    </source>
</evidence>
<dbReference type="OrthoDB" id="9815592at2"/>
<evidence type="ECO:0000256" key="5">
    <source>
        <dbReference type="ARBA" id="ARBA00055587"/>
    </source>
</evidence>
<dbReference type="Proteomes" id="UP000448292">
    <property type="component" value="Unassembled WGS sequence"/>
</dbReference>
<dbReference type="Pfam" id="PF00132">
    <property type="entry name" value="Hexapep"/>
    <property type="match status" value="1"/>
</dbReference>
<keyword evidence="9" id="KW-1185">Reference proteome</keyword>
<comment type="function">
    <text evidence="5">Acetyltransferase implicated in the O-acetylation of Nod factors.</text>
</comment>
<dbReference type="SMART" id="SM01266">
    <property type="entry name" value="Mac"/>
    <property type="match status" value="1"/>
</dbReference>
<evidence type="ECO:0000256" key="3">
    <source>
        <dbReference type="ARBA" id="ARBA00022737"/>
    </source>
</evidence>
<dbReference type="InterPro" id="IPR051159">
    <property type="entry name" value="Hexapeptide_acetyltransf"/>
</dbReference>
<dbReference type="SUPFAM" id="SSF51161">
    <property type="entry name" value="Trimeric LpxA-like enzymes"/>
    <property type="match status" value="1"/>
</dbReference>